<keyword evidence="9" id="KW-1185">Reference proteome</keyword>
<evidence type="ECO:0000256" key="4">
    <source>
        <dbReference type="ARBA" id="ARBA00023251"/>
    </source>
</evidence>
<evidence type="ECO:0000313" key="8">
    <source>
        <dbReference type="EMBL" id="GAA2111566.1"/>
    </source>
</evidence>
<dbReference type="InterPro" id="IPR050491">
    <property type="entry name" value="AmpC-like"/>
</dbReference>
<dbReference type="InterPro" id="IPR001586">
    <property type="entry name" value="Beta-lactam_class-C_AS"/>
</dbReference>
<dbReference type="PANTHER" id="PTHR46825:SF7">
    <property type="entry name" value="D-ALANYL-D-ALANINE CARBOXYPEPTIDASE"/>
    <property type="match status" value="1"/>
</dbReference>
<feature type="domain" description="Beta-lactamase-related" evidence="7">
    <location>
        <begin position="11"/>
        <end position="332"/>
    </location>
</feature>
<dbReference type="InterPro" id="IPR012338">
    <property type="entry name" value="Beta-lactam/transpept-like"/>
</dbReference>
<accession>A0ABN2XI10</accession>
<dbReference type="InterPro" id="IPR001466">
    <property type="entry name" value="Beta-lactam-related"/>
</dbReference>
<dbReference type="RefSeq" id="WP_344555426.1">
    <property type="nucleotide sequence ID" value="NZ_BAAANS010000041.1"/>
</dbReference>
<comment type="caution">
    <text evidence="8">The sequence shown here is derived from an EMBL/GenBank/DDBJ whole genome shotgun (WGS) entry which is preliminary data.</text>
</comment>
<comment type="catalytic activity">
    <reaction evidence="1 5">
        <text>a beta-lactam + H2O = a substituted beta-amino acid</text>
        <dbReference type="Rhea" id="RHEA:20401"/>
        <dbReference type="ChEBI" id="CHEBI:15377"/>
        <dbReference type="ChEBI" id="CHEBI:35627"/>
        <dbReference type="ChEBI" id="CHEBI:140347"/>
        <dbReference type="EC" id="3.5.2.6"/>
    </reaction>
</comment>
<dbReference type="PROSITE" id="PS00336">
    <property type="entry name" value="BETA_LACTAMASE_C"/>
    <property type="match status" value="1"/>
</dbReference>
<evidence type="ECO:0000313" key="9">
    <source>
        <dbReference type="Proteomes" id="UP001500897"/>
    </source>
</evidence>
<evidence type="ECO:0000256" key="3">
    <source>
        <dbReference type="ARBA" id="ARBA00022801"/>
    </source>
</evidence>
<organism evidence="8 9">
    <name type="scientific">Kitasatospora saccharophila</name>
    <dbReference type="NCBI Taxonomy" id="407973"/>
    <lineage>
        <taxon>Bacteria</taxon>
        <taxon>Bacillati</taxon>
        <taxon>Actinomycetota</taxon>
        <taxon>Actinomycetes</taxon>
        <taxon>Kitasatosporales</taxon>
        <taxon>Streptomycetaceae</taxon>
        <taxon>Kitasatospora</taxon>
    </lineage>
</organism>
<dbReference type="SUPFAM" id="SSF56601">
    <property type="entry name" value="beta-lactamase/transpeptidase-like"/>
    <property type="match status" value="1"/>
</dbReference>
<dbReference type="EMBL" id="BAAANS010000041">
    <property type="protein sequence ID" value="GAA2111566.1"/>
    <property type="molecule type" value="Genomic_DNA"/>
</dbReference>
<dbReference type="Pfam" id="PF00144">
    <property type="entry name" value="Beta-lactamase"/>
    <property type="match status" value="1"/>
</dbReference>
<gene>
    <name evidence="8" type="ORF">GCM10009759_53690</name>
</gene>
<feature type="region of interest" description="Disordered" evidence="6">
    <location>
        <begin position="204"/>
        <end position="223"/>
    </location>
</feature>
<reference evidence="8 9" key="1">
    <citation type="journal article" date="2019" name="Int. J. Syst. Evol. Microbiol.">
        <title>The Global Catalogue of Microorganisms (GCM) 10K type strain sequencing project: providing services to taxonomists for standard genome sequencing and annotation.</title>
        <authorList>
            <consortium name="The Broad Institute Genomics Platform"/>
            <consortium name="The Broad Institute Genome Sequencing Center for Infectious Disease"/>
            <person name="Wu L."/>
            <person name="Ma J."/>
        </authorList>
    </citation>
    <scope>NUCLEOTIDE SEQUENCE [LARGE SCALE GENOMIC DNA]</scope>
    <source>
        <strain evidence="8 9">JCM 14559</strain>
    </source>
</reference>
<evidence type="ECO:0000259" key="7">
    <source>
        <dbReference type="Pfam" id="PF00144"/>
    </source>
</evidence>
<proteinExistence type="inferred from homology"/>
<keyword evidence="4 5" id="KW-0046">Antibiotic resistance</keyword>
<dbReference type="Gene3D" id="3.40.710.10">
    <property type="entry name" value="DD-peptidase/beta-lactamase superfamily"/>
    <property type="match status" value="1"/>
</dbReference>
<dbReference type="GO" id="GO:0016787">
    <property type="term" value="F:hydrolase activity"/>
    <property type="evidence" value="ECO:0007669"/>
    <property type="project" value="UniProtKB-KW"/>
</dbReference>
<evidence type="ECO:0000256" key="1">
    <source>
        <dbReference type="ARBA" id="ARBA00001526"/>
    </source>
</evidence>
<name>A0ABN2XI10_9ACTN</name>
<sequence>MSGLEAALAAAVRAARESAATAVTVAVLTGDRAEVRCSGRTGRGRDAPACTPDTVFELGSVSKTFTALLLAAMAARGELSLTEPVDDLLPADWPAPAVRPAGAGPVRLLHLATHTSGLPRLPPGLLASALPAWNSNPYAAFGEERLPAALVATTVRTAPGRHYRYSNYGVGLLGRALAERAGLPYGDLLADRVLSPLGLTATTCAPDGPRRATGHRHGRPLPPWRIPALPAAGAVRAGGADLLRYLRAHLDPAPAELAAALRDVQRPRLRLPGSEDLLCLVWNRRRSAGRNVYFHSGGTRGCTAFVGFSPDGPVAVAALANAGPTLNGRFVQAGYEVLRAAGRSA</sequence>
<keyword evidence="3 5" id="KW-0378">Hydrolase</keyword>
<comment type="similarity">
    <text evidence="2 5">Belongs to the class-C beta-lactamase family.</text>
</comment>
<dbReference type="PANTHER" id="PTHR46825">
    <property type="entry name" value="D-ALANYL-D-ALANINE-CARBOXYPEPTIDASE/ENDOPEPTIDASE AMPH"/>
    <property type="match status" value="1"/>
</dbReference>
<protein>
    <recommendedName>
        <fullName evidence="5">Beta-lactamase</fullName>
        <ecNumber evidence="5">3.5.2.6</ecNumber>
    </recommendedName>
</protein>
<evidence type="ECO:0000256" key="2">
    <source>
        <dbReference type="ARBA" id="ARBA00007840"/>
    </source>
</evidence>
<dbReference type="Proteomes" id="UP001500897">
    <property type="component" value="Unassembled WGS sequence"/>
</dbReference>
<evidence type="ECO:0000256" key="6">
    <source>
        <dbReference type="SAM" id="MobiDB-lite"/>
    </source>
</evidence>
<dbReference type="EC" id="3.5.2.6" evidence="5"/>
<evidence type="ECO:0000256" key="5">
    <source>
        <dbReference type="RuleBase" id="RU361140"/>
    </source>
</evidence>